<feature type="transmembrane region" description="Helical" evidence="1">
    <location>
        <begin position="172"/>
        <end position="190"/>
    </location>
</feature>
<feature type="transmembrane region" description="Helical" evidence="1">
    <location>
        <begin position="25"/>
        <end position="42"/>
    </location>
</feature>
<dbReference type="Proteomes" id="UP000095751">
    <property type="component" value="Unassembled WGS sequence"/>
</dbReference>
<dbReference type="OrthoDB" id="40823at2759"/>
<organism evidence="2 3">
    <name type="scientific">Fragilariopsis cylindrus CCMP1102</name>
    <dbReference type="NCBI Taxonomy" id="635003"/>
    <lineage>
        <taxon>Eukaryota</taxon>
        <taxon>Sar</taxon>
        <taxon>Stramenopiles</taxon>
        <taxon>Ochrophyta</taxon>
        <taxon>Bacillariophyta</taxon>
        <taxon>Bacillariophyceae</taxon>
        <taxon>Bacillariophycidae</taxon>
        <taxon>Bacillariales</taxon>
        <taxon>Bacillariaceae</taxon>
        <taxon>Fragilariopsis</taxon>
    </lineage>
</organism>
<dbReference type="PANTHER" id="PTHR33979">
    <property type="entry name" value="OS02G0221600 PROTEIN"/>
    <property type="match status" value="1"/>
</dbReference>
<dbReference type="KEGG" id="fcy:FRACYDRAFT_229025"/>
<dbReference type="PANTHER" id="PTHR33979:SF2">
    <property type="entry name" value="PEPTIDASE M50B-LIKE-DOMAIN-CONTAINING PROTEIN"/>
    <property type="match status" value="1"/>
</dbReference>
<evidence type="ECO:0000313" key="2">
    <source>
        <dbReference type="EMBL" id="OEU08882.1"/>
    </source>
</evidence>
<dbReference type="InParanoid" id="A0A1E7ESM7"/>
<evidence type="ECO:0000313" key="3">
    <source>
        <dbReference type="Proteomes" id="UP000095751"/>
    </source>
</evidence>
<keyword evidence="3" id="KW-1185">Reference proteome</keyword>
<sequence>MGGDDDNGGDNNLVTNWACCNDKQTLFLLLYIAYVFLALITWKTLIAKPIRLIAVFIHEWCHAIACWITCGDVHRINVFENEGGVTTFAGGCRCLIIPAGYVGCSIISMIFVILSGGRTTSLIGCIVFTISLLITLCYSPNKITVYICLGYTVFNICIIIADYYWYNMLLQLLFLYYGVTIGIFSIADTYDDTVAREAKGSDSVACQQEVCICCPSKFIGLQWAILAIFFQLIGMWFALVAMSPESEHFDLFAFGGDEGC</sequence>
<dbReference type="Pfam" id="PF13398">
    <property type="entry name" value="Peptidase_M50B"/>
    <property type="match status" value="1"/>
</dbReference>
<dbReference type="AlphaFoldDB" id="A0A1E7ESM7"/>
<evidence type="ECO:0008006" key="4">
    <source>
        <dbReference type="Google" id="ProtNLM"/>
    </source>
</evidence>
<gene>
    <name evidence="2" type="ORF">FRACYDRAFT_229025</name>
</gene>
<keyword evidence="1" id="KW-1133">Transmembrane helix</keyword>
<feature type="transmembrane region" description="Helical" evidence="1">
    <location>
        <begin position="223"/>
        <end position="242"/>
    </location>
</feature>
<protein>
    <recommendedName>
        <fullName evidence="4">Peptidase M50B-like protein</fullName>
    </recommendedName>
</protein>
<keyword evidence="1" id="KW-0812">Transmembrane</keyword>
<keyword evidence="1" id="KW-0472">Membrane</keyword>
<feature type="transmembrane region" description="Helical" evidence="1">
    <location>
        <begin position="120"/>
        <end position="138"/>
    </location>
</feature>
<feature type="transmembrane region" description="Helical" evidence="1">
    <location>
        <begin position="95"/>
        <end position="114"/>
    </location>
</feature>
<reference evidence="2 3" key="1">
    <citation type="submission" date="2016-09" db="EMBL/GenBank/DDBJ databases">
        <title>Extensive genetic diversity and differential bi-allelic expression allows diatom success in the polar Southern Ocean.</title>
        <authorList>
            <consortium name="DOE Joint Genome Institute"/>
            <person name="Mock T."/>
            <person name="Otillar R.P."/>
            <person name="Strauss J."/>
            <person name="Dupont C."/>
            <person name="Frickenhaus S."/>
            <person name="Maumus F."/>
            <person name="Mcmullan M."/>
            <person name="Sanges R."/>
            <person name="Schmutz J."/>
            <person name="Toseland A."/>
            <person name="Valas R."/>
            <person name="Veluchamy A."/>
            <person name="Ward B.J."/>
            <person name="Allen A."/>
            <person name="Barry K."/>
            <person name="Falciatore A."/>
            <person name="Ferrante M."/>
            <person name="Fortunato A.E."/>
            <person name="Gloeckner G."/>
            <person name="Gruber A."/>
            <person name="Hipkin R."/>
            <person name="Janech M."/>
            <person name="Kroth P."/>
            <person name="Leese F."/>
            <person name="Lindquist E."/>
            <person name="Lyon B.R."/>
            <person name="Martin J."/>
            <person name="Mayer C."/>
            <person name="Parker M."/>
            <person name="Quesneville H."/>
            <person name="Raymond J."/>
            <person name="Uhlig C."/>
            <person name="Valentin K.U."/>
            <person name="Worden A.Z."/>
            <person name="Armbrust E.V."/>
            <person name="Bowler C."/>
            <person name="Green B."/>
            <person name="Moulton V."/>
            <person name="Van Oosterhout C."/>
            <person name="Grigoriev I."/>
        </authorList>
    </citation>
    <scope>NUCLEOTIDE SEQUENCE [LARGE SCALE GENOMIC DNA]</scope>
    <source>
        <strain evidence="2 3">CCMP1102</strain>
    </source>
</reference>
<dbReference type="InterPro" id="IPR049500">
    <property type="entry name" value="Peptidase_M50B-like"/>
</dbReference>
<name>A0A1E7ESM7_9STRA</name>
<feature type="transmembrane region" description="Helical" evidence="1">
    <location>
        <begin position="145"/>
        <end position="166"/>
    </location>
</feature>
<evidence type="ECO:0000256" key="1">
    <source>
        <dbReference type="SAM" id="Phobius"/>
    </source>
</evidence>
<accession>A0A1E7ESM7</accession>
<proteinExistence type="predicted"/>
<dbReference type="EMBL" id="KV784378">
    <property type="protein sequence ID" value="OEU08882.1"/>
    <property type="molecule type" value="Genomic_DNA"/>
</dbReference>